<dbReference type="GO" id="GO:0006644">
    <property type="term" value="P:phospholipid metabolic process"/>
    <property type="evidence" value="ECO:0007669"/>
    <property type="project" value="InterPro"/>
</dbReference>
<dbReference type="InterPro" id="IPR036444">
    <property type="entry name" value="PLipase_A2_dom_sf"/>
</dbReference>
<dbReference type="GO" id="GO:0004623">
    <property type="term" value="F:phospholipase A2 activity"/>
    <property type="evidence" value="ECO:0007669"/>
    <property type="project" value="InterPro"/>
</dbReference>
<proteinExistence type="predicted"/>
<keyword evidence="2" id="KW-1185">Reference proteome</keyword>
<dbReference type="SUPFAM" id="SSF48619">
    <property type="entry name" value="Phospholipase A2, PLA2"/>
    <property type="match status" value="1"/>
</dbReference>
<gene>
    <name evidence="1" type="ORF">A9C19_15700</name>
</gene>
<protein>
    <recommendedName>
        <fullName evidence="3">Phospholipase A2 domain-containing protein</fullName>
    </recommendedName>
</protein>
<dbReference type="AlphaFoldDB" id="A0A1L3MXX6"/>
<dbReference type="Gene3D" id="1.20.90.10">
    <property type="entry name" value="Phospholipase A2 domain"/>
    <property type="match status" value="1"/>
</dbReference>
<dbReference type="Proteomes" id="UP000181936">
    <property type="component" value="Chromosome"/>
</dbReference>
<dbReference type="GO" id="GO:0050482">
    <property type="term" value="P:arachidonate secretion"/>
    <property type="evidence" value="ECO:0007669"/>
    <property type="project" value="InterPro"/>
</dbReference>
<evidence type="ECO:0008006" key="3">
    <source>
        <dbReference type="Google" id="ProtNLM"/>
    </source>
</evidence>
<reference evidence="1 2" key="1">
    <citation type="journal article" date="2016" name="Sci. Rep.">
        <title>Complete genome sequence and transcriptomic analysis of a novel marine strain Bacillus weihaiensis reveals the mechanism of brown algae degradation.</title>
        <authorList>
            <person name="Zhu Y."/>
            <person name="Chen P."/>
            <person name="Bao Y."/>
            <person name="Men Y."/>
            <person name="Zeng Y."/>
            <person name="Yang J."/>
            <person name="Sun J."/>
            <person name="Sun Y."/>
        </authorList>
    </citation>
    <scope>NUCLEOTIDE SEQUENCE [LARGE SCALE GENOMIC DNA]</scope>
    <source>
        <strain evidence="1 2">Alg07</strain>
    </source>
</reference>
<evidence type="ECO:0000313" key="1">
    <source>
        <dbReference type="EMBL" id="APH07140.1"/>
    </source>
</evidence>
<sequence length="86" mass="9403">MQALGIPVPGNWCGPGHGGGAALDLLDGICRRHNKCSGSKGYFTCSYDDLLIKSIQYSLPFMATMKERTKALAVSPYFHIQPCIKR</sequence>
<name>A0A1L3MXX6_9BACI</name>
<organism evidence="1 2">
    <name type="scientific">Bacillus weihaiensis</name>
    <dbReference type="NCBI Taxonomy" id="1547283"/>
    <lineage>
        <taxon>Bacteria</taxon>
        <taxon>Bacillati</taxon>
        <taxon>Bacillota</taxon>
        <taxon>Bacilli</taxon>
        <taxon>Bacillales</taxon>
        <taxon>Bacillaceae</taxon>
        <taxon>Bacillus</taxon>
    </lineage>
</organism>
<dbReference type="EMBL" id="CP016020">
    <property type="protein sequence ID" value="APH07140.1"/>
    <property type="molecule type" value="Genomic_DNA"/>
</dbReference>
<evidence type="ECO:0000313" key="2">
    <source>
        <dbReference type="Proteomes" id="UP000181936"/>
    </source>
</evidence>
<dbReference type="KEGG" id="bwh:A9C19_15700"/>
<accession>A0A1L3MXX6</accession>